<sequence length="311" mass="35126">MFRMFLFKTLSKGVNHLRPPLQITAEDIKPDIEEIGAMQKAIKEMQVCKELFDGWGEQLDQSRSQHMGDLESDIRSAVSNLRDDADNALRACDDIVKSQQTLSRIMTRRLDHAAEHNSGVLRTSPEVELLSDTICSHSAELSTYVGTMIEKLNGLVNVIENAKVEVEKKTVWQRICGWLKKVCDFMGSVFFNAANLCFRIGGRYGFTAGSMFVTSSALALEASAVCDRFARGNLKDDDKFDEVLRFLKTTVPFEATKARESLVAFQAHQRLVQVEAKMKNGRRVKLNKGEVREAQENWDVQNGMMQLVQVR</sequence>
<dbReference type="AlphaFoldDB" id="A0A4Y7QF34"/>
<evidence type="ECO:0000313" key="1">
    <source>
        <dbReference type="EMBL" id="TDL25818.1"/>
    </source>
</evidence>
<dbReference type="OrthoDB" id="3136780at2759"/>
<gene>
    <name evidence="1" type="ORF">BD410DRAFT_608876</name>
</gene>
<organism evidence="1 2">
    <name type="scientific">Rickenella mellea</name>
    <dbReference type="NCBI Taxonomy" id="50990"/>
    <lineage>
        <taxon>Eukaryota</taxon>
        <taxon>Fungi</taxon>
        <taxon>Dikarya</taxon>
        <taxon>Basidiomycota</taxon>
        <taxon>Agaricomycotina</taxon>
        <taxon>Agaricomycetes</taxon>
        <taxon>Hymenochaetales</taxon>
        <taxon>Rickenellaceae</taxon>
        <taxon>Rickenella</taxon>
    </lineage>
</organism>
<accession>A0A4Y7QF34</accession>
<evidence type="ECO:0000313" key="2">
    <source>
        <dbReference type="Proteomes" id="UP000294933"/>
    </source>
</evidence>
<dbReference type="EMBL" id="ML170163">
    <property type="protein sequence ID" value="TDL25818.1"/>
    <property type="molecule type" value="Genomic_DNA"/>
</dbReference>
<proteinExistence type="predicted"/>
<reference evidence="1 2" key="1">
    <citation type="submission" date="2018-06" db="EMBL/GenBank/DDBJ databases">
        <title>A transcriptomic atlas of mushroom development highlights an independent origin of complex multicellularity.</title>
        <authorList>
            <consortium name="DOE Joint Genome Institute"/>
            <person name="Krizsan K."/>
            <person name="Almasi E."/>
            <person name="Merenyi Z."/>
            <person name="Sahu N."/>
            <person name="Viragh M."/>
            <person name="Koszo T."/>
            <person name="Mondo S."/>
            <person name="Kiss B."/>
            <person name="Balint B."/>
            <person name="Kues U."/>
            <person name="Barry K."/>
            <person name="Hegedus J.C."/>
            <person name="Henrissat B."/>
            <person name="Johnson J."/>
            <person name="Lipzen A."/>
            <person name="Ohm R."/>
            <person name="Nagy I."/>
            <person name="Pangilinan J."/>
            <person name="Yan J."/>
            <person name="Xiong Y."/>
            <person name="Grigoriev I.V."/>
            <person name="Hibbett D.S."/>
            <person name="Nagy L.G."/>
        </authorList>
    </citation>
    <scope>NUCLEOTIDE SEQUENCE [LARGE SCALE GENOMIC DNA]</scope>
    <source>
        <strain evidence="1 2">SZMC22713</strain>
    </source>
</reference>
<keyword evidence="2" id="KW-1185">Reference proteome</keyword>
<name>A0A4Y7QF34_9AGAM</name>
<dbReference type="Proteomes" id="UP000294933">
    <property type="component" value="Unassembled WGS sequence"/>
</dbReference>
<protein>
    <submittedName>
        <fullName evidence="1">Uncharacterized protein</fullName>
    </submittedName>
</protein>
<dbReference type="VEuPathDB" id="FungiDB:BD410DRAFT_608876"/>